<keyword evidence="2" id="KW-1133">Transmembrane helix</keyword>
<accession>A0A6N9HGV6</accession>
<reference evidence="3 4" key="1">
    <citation type="submission" date="2019-12" db="EMBL/GenBank/DDBJ databases">
        <title>Novel species isolated from a subtropical stream in China.</title>
        <authorList>
            <person name="Lu H."/>
        </authorList>
    </citation>
    <scope>NUCLEOTIDE SEQUENCE [LARGE SCALE GENOMIC DNA]</scope>
    <source>
        <strain evidence="3 4">DS3</strain>
    </source>
</reference>
<organism evidence="3 4">
    <name type="scientific">Pseudoduganella guangdongensis</name>
    <dbReference type="NCBI Taxonomy" id="2692179"/>
    <lineage>
        <taxon>Bacteria</taxon>
        <taxon>Pseudomonadati</taxon>
        <taxon>Pseudomonadota</taxon>
        <taxon>Betaproteobacteria</taxon>
        <taxon>Burkholderiales</taxon>
        <taxon>Oxalobacteraceae</taxon>
        <taxon>Telluria group</taxon>
        <taxon>Pseudoduganella</taxon>
    </lineage>
</organism>
<name>A0A6N9HGV6_9BURK</name>
<evidence type="ECO:0000256" key="2">
    <source>
        <dbReference type="SAM" id="Phobius"/>
    </source>
</evidence>
<feature type="compositionally biased region" description="Basic and acidic residues" evidence="1">
    <location>
        <begin position="220"/>
        <end position="235"/>
    </location>
</feature>
<keyword evidence="2" id="KW-0472">Membrane</keyword>
<evidence type="ECO:0000313" key="4">
    <source>
        <dbReference type="Proteomes" id="UP000448575"/>
    </source>
</evidence>
<keyword evidence="2" id="KW-0812">Transmembrane</keyword>
<proteinExistence type="predicted"/>
<evidence type="ECO:0000256" key="1">
    <source>
        <dbReference type="SAM" id="MobiDB-lite"/>
    </source>
</evidence>
<protein>
    <submittedName>
        <fullName evidence="3">Uncharacterized protein</fullName>
    </submittedName>
</protein>
<sequence length="310" mass="34789">MEEVTTPIQMQRAPKWRRYVIYFFAALGLLFFVGIALLAFQGKKNTPIAFDADAANEGVMSTNYGKYSASKRGWLYVDEQSKLTYVVSVVQQKKINGKEGEELYFVTSGQAIDSNSGNDTFYGVFHLRGNNGELYEYSDPRRSSGANVVKAEHVHFEKLSAEVWGWVVKITDIETGDGAEITNTRNVLLAPRKNQIAVLAEFSGASSVLGGGGCDETERRYSEWRKAQSEKKPAEGEEYEGEDFEPPRCTKLRWTYRTDPVANSTFTPLYITRKAGMEEGVSTPAKTWKVVFDPKSYTYLLPEEVRNAGL</sequence>
<feature type="region of interest" description="Disordered" evidence="1">
    <location>
        <begin position="220"/>
        <end position="244"/>
    </location>
</feature>
<dbReference type="RefSeq" id="WP_161025577.1">
    <property type="nucleotide sequence ID" value="NZ_WWCJ01000006.1"/>
</dbReference>
<dbReference type="Proteomes" id="UP000448575">
    <property type="component" value="Unassembled WGS sequence"/>
</dbReference>
<feature type="transmembrane region" description="Helical" evidence="2">
    <location>
        <begin position="19"/>
        <end position="40"/>
    </location>
</feature>
<evidence type="ECO:0000313" key="3">
    <source>
        <dbReference type="EMBL" id="MYN02589.1"/>
    </source>
</evidence>
<comment type="caution">
    <text evidence="3">The sequence shown here is derived from an EMBL/GenBank/DDBJ whole genome shotgun (WGS) entry which is preliminary data.</text>
</comment>
<dbReference type="EMBL" id="WWCJ01000006">
    <property type="protein sequence ID" value="MYN02589.1"/>
    <property type="molecule type" value="Genomic_DNA"/>
</dbReference>
<gene>
    <name evidence="3" type="ORF">GTP41_10805</name>
</gene>
<dbReference type="AlphaFoldDB" id="A0A6N9HGV6"/>
<keyword evidence="4" id="KW-1185">Reference proteome</keyword>